<reference evidence="2 3" key="1">
    <citation type="submission" date="2018-02" db="EMBL/GenBank/DDBJ databases">
        <title>Reclassifiation of [Polyangium] brachysporum DSM 7029 as Guopingzhaonella breviflexa gen. nov., sp. nov., a member of the family Comamonadaceae.</title>
        <authorList>
            <person name="Tang B."/>
        </authorList>
    </citation>
    <scope>NUCLEOTIDE SEQUENCE [LARGE SCALE GENOMIC DNA]</scope>
    <source>
        <strain evidence="2 3">DSM 15344</strain>
    </source>
</reference>
<dbReference type="Proteomes" id="UP000239406">
    <property type="component" value="Unassembled WGS sequence"/>
</dbReference>
<evidence type="ECO:0000313" key="2">
    <source>
        <dbReference type="EMBL" id="PPE71558.1"/>
    </source>
</evidence>
<dbReference type="InterPro" id="IPR046864">
    <property type="entry name" value="VasX_N"/>
</dbReference>
<organism evidence="2 3">
    <name type="scientific">Caldimonas thermodepolymerans</name>
    <dbReference type="NCBI Taxonomy" id="215580"/>
    <lineage>
        <taxon>Bacteria</taxon>
        <taxon>Pseudomonadati</taxon>
        <taxon>Pseudomonadota</taxon>
        <taxon>Betaproteobacteria</taxon>
        <taxon>Burkholderiales</taxon>
        <taxon>Sphaerotilaceae</taxon>
        <taxon>Caldimonas</taxon>
    </lineage>
</organism>
<name>A0A2S5T9L4_9BURK</name>
<dbReference type="NCBIfam" id="NF041559">
    <property type="entry name" value="BTH_I2691_fam"/>
    <property type="match status" value="1"/>
</dbReference>
<evidence type="ECO:0000313" key="3">
    <source>
        <dbReference type="Proteomes" id="UP000239406"/>
    </source>
</evidence>
<dbReference type="InterPro" id="IPR048126">
    <property type="entry name" value="Toxin_VasX"/>
</dbReference>
<sequence>MSEKKNQPITGKQGCRFCDKEGLRWLPLRYAAIVSDEQETLDTLPALSGTLGRGVTDIGLKRAVYGVRLLRAGFLYVLLSRKGVRYWTAYQVLSDGLLYEFPPNDPPPPVQQVDFTCERHTCGVNASMVAIPKAAEVDRAWALFTPTPMTPGKLLEYKSHADRYEAEGRLQGFSPAAWVAGRRGQTHTLHASQLRGQVCEFRLWSQEGEPALSPLGRALQQQLYPACEDAYLRPSGQDGTQAAGRLGALLHLMGDENLPAFVLHDAIGITQELNNFRNAAMDELKAYLDREEAGRGVSNRRRLHVLTAIDDVREAYIRGVVTSAEEFQSRHREQSDQRVLRWRSLAQTLRLQGRYREAAQLERDADAVLARRERNYAEGRERAKAQAVRNWDRYARKLDLQAMDRFRTECEAVARRCEDRLQARADDHLAWLRSEALLRALHAYDREDPVSGGGFRKEVGLALFGMNCTEAGMALVQQWATDLDIAPDNLLMRANCVNQAAAEAEVRQGLRQLQAEFAAAPAPDMAMFERAMTVMKNATTLFEKVDDLLEHLPHGHGGTPAGMALVGYALLGQAAFRTRLVPGEAWFGKLYLCFLGSTLGRLNARIRWLDLMHQGKPLPDLARSQQQLTRAVKRALEQEILDSPRSQYYKLRVAAVVTLMEGVGFLMRALDDHGRDAVARERLELLGAGLVVTSAAFEMLAEGVELAARRYTPRSATVRGASIVLGGIRFWAGALAMAGGAIGALYDFIDAQKAEQARQRGLMALLVLRGVTNFSLGVAGGVLGFSYCGPLLRFVERISSQEFVRRSAGYLATLAESAASRGFLLRLVTTSLTVAGTVVSIVLFLVDDDALEAWCEKSTFRRNPERNVAGFSDEAGELEALYRALLEVQ</sequence>
<feature type="domain" description="Toxin VasX N-terminal region" evidence="1">
    <location>
        <begin position="15"/>
        <end position="178"/>
    </location>
</feature>
<evidence type="ECO:0000259" key="1">
    <source>
        <dbReference type="Pfam" id="PF20249"/>
    </source>
</evidence>
<keyword evidence="3" id="KW-1185">Reference proteome</keyword>
<dbReference type="EMBL" id="PSNY01000001">
    <property type="protein sequence ID" value="PPE71558.1"/>
    <property type="molecule type" value="Genomic_DNA"/>
</dbReference>
<protein>
    <recommendedName>
        <fullName evidence="1">Toxin VasX N-terminal region domain-containing protein</fullName>
    </recommendedName>
</protein>
<proteinExistence type="predicted"/>
<gene>
    <name evidence="2" type="ORF">C1702_00740</name>
</gene>
<accession>A0A2S5T9L4</accession>
<dbReference type="Pfam" id="PF20249">
    <property type="entry name" value="VasX_N"/>
    <property type="match status" value="1"/>
</dbReference>
<comment type="caution">
    <text evidence="2">The sequence shown here is derived from an EMBL/GenBank/DDBJ whole genome shotgun (WGS) entry which is preliminary data.</text>
</comment>
<dbReference type="AlphaFoldDB" id="A0A2S5T9L4"/>
<dbReference type="CDD" id="cd20707">
    <property type="entry name" value="MIX_III"/>
    <property type="match status" value="1"/>
</dbReference>
<dbReference type="RefSeq" id="WP_104355750.1">
    <property type="nucleotide sequence ID" value="NZ_CP064338.1"/>
</dbReference>